<organism evidence="6 7">
    <name type="scientific">Wickerhamomyces anomalus (strain ATCC 58044 / CBS 1984 / NCYC 433 / NRRL Y-366-8)</name>
    <name type="common">Yeast</name>
    <name type="synonym">Hansenula anomala</name>
    <dbReference type="NCBI Taxonomy" id="683960"/>
    <lineage>
        <taxon>Eukaryota</taxon>
        <taxon>Fungi</taxon>
        <taxon>Dikarya</taxon>
        <taxon>Ascomycota</taxon>
        <taxon>Saccharomycotina</taxon>
        <taxon>Saccharomycetes</taxon>
        <taxon>Phaffomycetales</taxon>
        <taxon>Wickerhamomycetaceae</taxon>
        <taxon>Wickerhamomyces</taxon>
    </lineage>
</organism>
<dbReference type="InterPro" id="IPR036322">
    <property type="entry name" value="WD40_repeat_dom_sf"/>
</dbReference>
<dbReference type="InterPro" id="IPR019775">
    <property type="entry name" value="WD40_repeat_CS"/>
</dbReference>
<dbReference type="PROSITE" id="PS50294">
    <property type="entry name" value="WD_REPEATS_REGION"/>
    <property type="match status" value="3"/>
</dbReference>
<dbReference type="SMART" id="SM00320">
    <property type="entry name" value="WD40"/>
    <property type="match status" value="7"/>
</dbReference>
<dbReference type="AlphaFoldDB" id="A0A1E3PAZ0"/>
<dbReference type="GO" id="GO:0001403">
    <property type="term" value="P:invasive growth in response to glucose limitation"/>
    <property type="evidence" value="ECO:0007669"/>
    <property type="project" value="EnsemblFungi"/>
</dbReference>
<evidence type="ECO:0000256" key="1">
    <source>
        <dbReference type="ARBA" id="ARBA00009768"/>
    </source>
</evidence>
<dbReference type="GO" id="GO:0061951">
    <property type="term" value="P:establishment of protein localization to plasma membrane"/>
    <property type="evidence" value="ECO:0007669"/>
    <property type="project" value="EnsemblFungi"/>
</dbReference>
<dbReference type="InterPro" id="IPR015943">
    <property type="entry name" value="WD40/YVTN_repeat-like_dom_sf"/>
</dbReference>
<dbReference type="GeneID" id="30198509"/>
<feature type="repeat" description="WD" evidence="5">
    <location>
        <begin position="315"/>
        <end position="346"/>
    </location>
</feature>
<evidence type="ECO:0000256" key="5">
    <source>
        <dbReference type="PROSITE-ProRule" id="PRU00221"/>
    </source>
</evidence>
<dbReference type="Pfam" id="PF25391">
    <property type="entry name" value="WD40_Gbeta"/>
    <property type="match status" value="1"/>
</dbReference>
<comment type="similarity">
    <text evidence="1">Belongs to the WD repeat G protein beta family.</text>
</comment>
<dbReference type="InterPro" id="IPR001632">
    <property type="entry name" value="WD40_G-protein_beta-like"/>
</dbReference>
<dbReference type="PRINTS" id="PR00319">
    <property type="entry name" value="GPROTEINB"/>
</dbReference>
<dbReference type="PROSITE" id="PS00678">
    <property type="entry name" value="WD_REPEATS_1"/>
    <property type="match status" value="1"/>
</dbReference>
<feature type="repeat" description="WD" evidence="5">
    <location>
        <begin position="65"/>
        <end position="106"/>
    </location>
</feature>
<sequence length="351" mass="38901">MSPQQDDPQEYITKQLNKARLESRQLYAQIDKVKAKIQDTTLLDSATQIPSLSKDSINLKPLQNLKGHNNKIADMKWSKDSKSILSASQDGFLIIWDPTTGLKLNAVPLESQWVLSCAYSPSAQLVASAGLTNNCTIYRISSNLQDEFAFQQRIVSIFKGHTCGITACDFINDEEILTASGDMTCALWDIKKGKKTAEYLDHLGDVLCMDINKSDTNQLVSGASDGYARIWDRRSSNLEQSFFVSNSDVTSVKFFKDGNSIVTGSDDGVIRLFDLRADCITSLDFSQSGRLMYSCYTEHGCMVWDLLKAEIVGKLEGHNNRVSHVATSPNGLAVATASWDTTMRVFTPSYL</sequence>
<dbReference type="Gene3D" id="2.130.10.10">
    <property type="entry name" value="YVTN repeat-like/Quinoprotein amine dehydrogenase"/>
    <property type="match status" value="1"/>
</dbReference>
<dbReference type="CDD" id="cd00200">
    <property type="entry name" value="WD40"/>
    <property type="match status" value="1"/>
</dbReference>
<dbReference type="GO" id="GO:0031267">
    <property type="term" value="F:small GTPase binding"/>
    <property type="evidence" value="ECO:0007669"/>
    <property type="project" value="EnsemblFungi"/>
</dbReference>
<dbReference type="SUPFAM" id="SSF50978">
    <property type="entry name" value="WD40 repeat-like"/>
    <property type="match status" value="1"/>
</dbReference>
<accession>A0A1E3PAZ0</accession>
<dbReference type="GO" id="GO:0031680">
    <property type="term" value="C:G-protein beta/gamma-subunit complex"/>
    <property type="evidence" value="ECO:0007669"/>
    <property type="project" value="EnsemblFungi"/>
</dbReference>
<dbReference type="PROSITE" id="PS50082">
    <property type="entry name" value="WD_REPEATS_2"/>
    <property type="match status" value="5"/>
</dbReference>
<dbReference type="InterPro" id="IPR016346">
    <property type="entry name" value="G-protein_beta_1-5"/>
</dbReference>
<evidence type="ECO:0000313" key="6">
    <source>
        <dbReference type="EMBL" id="ODQ62585.1"/>
    </source>
</evidence>
<dbReference type="GO" id="GO:0120171">
    <property type="term" value="C:Cdc24p-Far1p-Gbetagamma complex"/>
    <property type="evidence" value="ECO:0007669"/>
    <property type="project" value="EnsemblFungi"/>
</dbReference>
<dbReference type="GO" id="GO:0031682">
    <property type="term" value="F:G-protein gamma-subunit binding"/>
    <property type="evidence" value="ECO:0007669"/>
    <property type="project" value="EnsemblFungi"/>
</dbReference>
<dbReference type="InterPro" id="IPR020472">
    <property type="entry name" value="WD40_PAC1"/>
</dbReference>
<dbReference type="GO" id="GO:0005834">
    <property type="term" value="C:heterotrimeric G-protein complex"/>
    <property type="evidence" value="ECO:0007669"/>
    <property type="project" value="EnsemblFungi"/>
</dbReference>
<name>A0A1E3PAZ0_WICAA</name>
<dbReference type="GO" id="GO:0019901">
    <property type="term" value="F:protein kinase binding"/>
    <property type="evidence" value="ECO:0007669"/>
    <property type="project" value="EnsemblFungi"/>
</dbReference>
<evidence type="ECO:0000313" key="7">
    <source>
        <dbReference type="Proteomes" id="UP000094112"/>
    </source>
</evidence>
<evidence type="ECO:0000256" key="2">
    <source>
        <dbReference type="ARBA" id="ARBA00022574"/>
    </source>
</evidence>
<reference evidence="6 7" key="1">
    <citation type="journal article" date="2016" name="Proc. Natl. Acad. Sci. U.S.A.">
        <title>Comparative genomics of biotechnologically important yeasts.</title>
        <authorList>
            <person name="Riley R."/>
            <person name="Haridas S."/>
            <person name="Wolfe K.H."/>
            <person name="Lopes M.R."/>
            <person name="Hittinger C.T."/>
            <person name="Goeker M."/>
            <person name="Salamov A.A."/>
            <person name="Wisecaver J.H."/>
            <person name="Long T.M."/>
            <person name="Calvey C.H."/>
            <person name="Aerts A.L."/>
            <person name="Barry K.W."/>
            <person name="Choi C."/>
            <person name="Clum A."/>
            <person name="Coughlan A.Y."/>
            <person name="Deshpande S."/>
            <person name="Douglass A.P."/>
            <person name="Hanson S.J."/>
            <person name="Klenk H.-P."/>
            <person name="LaButti K.M."/>
            <person name="Lapidus A."/>
            <person name="Lindquist E.A."/>
            <person name="Lipzen A.M."/>
            <person name="Meier-Kolthoff J.P."/>
            <person name="Ohm R.A."/>
            <person name="Otillar R.P."/>
            <person name="Pangilinan J.L."/>
            <person name="Peng Y."/>
            <person name="Rokas A."/>
            <person name="Rosa C.A."/>
            <person name="Scheuner C."/>
            <person name="Sibirny A.A."/>
            <person name="Slot J.C."/>
            <person name="Stielow J.B."/>
            <person name="Sun H."/>
            <person name="Kurtzman C.P."/>
            <person name="Blackwell M."/>
            <person name="Grigoriev I.V."/>
            <person name="Jeffries T.W."/>
        </authorList>
    </citation>
    <scope>NUCLEOTIDE SEQUENCE [LARGE SCALE GENOMIC DNA]</scope>
    <source>
        <strain evidence="7">ATCC 58044 / CBS 1984 / NCYC 433 / NRRL Y-366-8</strain>
    </source>
</reference>
<dbReference type="GO" id="GO:0001965">
    <property type="term" value="F:G-protein alpha-subunit binding"/>
    <property type="evidence" value="ECO:0007669"/>
    <property type="project" value="EnsemblFungi"/>
</dbReference>
<feature type="repeat" description="WD" evidence="5">
    <location>
        <begin position="158"/>
        <end position="198"/>
    </location>
</feature>
<feature type="repeat" description="WD" evidence="5">
    <location>
        <begin position="199"/>
        <end position="241"/>
    </location>
</feature>
<keyword evidence="3" id="KW-0677">Repeat</keyword>
<dbReference type="PRINTS" id="PR00320">
    <property type="entry name" value="GPROTEINBRPT"/>
</dbReference>
<dbReference type="OrthoDB" id="10255630at2759"/>
<evidence type="ECO:0000256" key="3">
    <source>
        <dbReference type="ARBA" id="ARBA00022737"/>
    </source>
</evidence>
<evidence type="ECO:0000256" key="4">
    <source>
        <dbReference type="ARBA" id="ARBA00023224"/>
    </source>
</evidence>
<dbReference type="PANTHER" id="PTHR19850">
    <property type="entry name" value="GUANINE NUCLEOTIDE-BINDING PROTEIN BETA G PROTEIN BETA"/>
    <property type="match status" value="1"/>
</dbReference>
<dbReference type="InterPro" id="IPR001680">
    <property type="entry name" value="WD40_rpt"/>
</dbReference>
<keyword evidence="4" id="KW-0807">Transducer</keyword>
<dbReference type="GO" id="GO:0043577">
    <property type="term" value="P:chemotropism"/>
    <property type="evidence" value="ECO:0007669"/>
    <property type="project" value="EnsemblFungi"/>
</dbReference>
<keyword evidence="7" id="KW-1185">Reference proteome</keyword>
<gene>
    <name evidence="6" type="ORF">WICANDRAFT_26453</name>
</gene>
<dbReference type="RefSeq" id="XP_019041792.1">
    <property type="nucleotide sequence ID" value="XM_019181263.1"/>
</dbReference>
<proteinExistence type="inferred from homology"/>
<dbReference type="GO" id="GO:0005937">
    <property type="term" value="C:mating projection"/>
    <property type="evidence" value="ECO:0007669"/>
    <property type="project" value="EnsemblFungi"/>
</dbReference>
<keyword evidence="2 5" id="KW-0853">WD repeat</keyword>
<dbReference type="GO" id="GO:0000750">
    <property type="term" value="P:pheromone-dependent signal transduction involved in conjugation with cellular fusion"/>
    <property type="evidence" value="ECO:0007669"/>
    <property type="project" value="EnsemblFungi"/>
</dbReference>
<protein>
    <submittedName>
        <fullName evidence="6">Uncharacterized protein</fullName>
    </submittedName>
</protein>
<dbReference type="GO" id="GO:0097110">
    <property type="term" value="F:scaffold protein binding"/>
    <property type="evidence" value="ECO:0007669"/>
    <property type="project" value="EnsemblFungi"/>
</dbReference>
<dbReference type="Proteomes" id="UP000094112">
    <property type="component" value="Unassembled WGS sequence"/>
</dbReference>
<dbReference type="PIRSF" id="PIRSF002394">
    <property type="entry name" value="GN-bd_beta"/>
    <property type="match status" value="1"/>
</dbReference>
<dbReference type="GO" id="GO:1903260">
    <property type="term" value="P:protein localization to mating projection tip"/>
    <property type="evidence" value="ECO:0007669"/>
    <property type="project" value="EnsemblFungi"/>
</dbReference>
<dbReference type="STRING" id="683960.A0A1E3PAZ0"/>
<dbReference type="EMBL" id="KV454208">
    <property type="protein sequence ID" value="ODQ62585.1"/>
    <property type="molecule type" value="Genomic_DNA"/>
</dbReference>
<feature type="repeat" description="WD" evidence="5">
    <location>
        <begin position="242"/>
        <end position="276"/>
    </location>
</feature>